<organism evidence="1 2">
    <name type="scientific">Paraburkholderia youngii</name>
    <dbReference type="NCBI Taxonomy" id="2782701"/>
    <lineage>
        <taxon>Bacteria</taxon>
        <taxon>Pseudomonadati</taxon>
        <taxon>Pseudomonadota</taxon>
        <taxon>Betaproteobacteria</taxon>
        <taxon>Burkholderiales</taxon>
        <taxon>Burkholderiaceae</taxon>
        <taxon>Paraburkholderia</taxon>
    </lineage>
</organism>
<dbReference type="EMBL" id="JACHDE010000003">
    <property type="protein sequence ID" value="MBB5400551.1"/>
    <property type="molecule type" value="Genomic_DNA"/>
</dbReference>
<dbReference type="AlphaFoldDB" id="A0A7W8L500"/>
<proteinExistence type="predicted"/>
<sequence>MMLDAQLGWLAALDLDAAETFGLPAPQFWALLPSHEQPKRNPTSLLFDAFKARIGVCAGAQLAWVSPRCNRGQECNKTRKQSARSKA</sequence>
<reference evidence="1 2" key="1">
    <citation type="submission" date="2020-08" db="EMBL/GenBank/DDBJ databases">
        <title>Genomic Encyclopedia of Type Strains, Phase IV (KMG-V): Genome sequencing to study the core and pangenomes of soil and plant-associated prokaryotes.</title>
        <authorList>
            <person name="Whitman W."/>
        </authorList>
    </citation>
    <scope>NUCLEOTIDE SEQUENCE [LARGE SCALE GENOMIC DNA]</scope>
    <source>
        <strain evidence="1 2">JPY162</strain>
    </source>
</reference>
<accession>A0A7W8L500</accession>
<dbReference type="Proteomes" id="UP000592820">
    <property type="component" value="Unassembled WGS sequence"/>
</dbReference>
<name>A0A7W8L500_9BURK</name>
<evidence type="ECO:0000313" key="2">
    <source>
        <dbReference type="Proteomes" id="UP000592820"/>
    </source>
</evidence>
<gene>
    <name evidence="1" type="ORF">HDG41_002600</name>
</gene>
<evidence type="ECO:0000313" key="1">
    <source>
        <dbReference type="EMBL" id="MBB5400551.1"/>
    </source>
</evidence>
<dbReference type="RefSeq" id="WP_184226214.1">
    <property type="nucleotide sequence ID" value="NZ_JACHDE010000003.1"/>
</dbReference>
<comment type="caution">
    <text evidence="1">The sequence shown here is derived from an EMBL/GenBank/DDBJ whole genome shotgun (WGS) entry which is preliminary data.</text>
</comment>
<protein>
    <submittedName>
        <fullName evidence="1">Uncharacterized protein</fullName>
    </submittedName>
</protein>